<evidence type="ECO:0000256" key="1">
    <source>
        <dbReference type="SAM" id="Phobius"/>
    </source>
</evidence>
<feature type="transmembrane region" description="Helical" evidence="1">
    <location>
        <begin position="279"/>
        <end position="299"/>
    </location>
</feature>
<feature type="transmembrane region" description="Helical" evidence="1">
    <location>
        <begin position="239"/>
        <end position="259"/>
    </location>
</feature>
<feature type="transmembrane region" description="Helical" evidence="1">
    <location>
        <begin position="115"/>
        <end position="136"/>
    </location>
</feature>
<keyword evidence="1" id="KW-0472">Membrane</keyword>
<dbReference type="AlphaFoldDB" id="A0A8X8GXD3"/>
<gene>
    <name evidence="2" type="ORF">GEU84_000800</name>
</gene>
<organism evidence="2 3">
    <name type="scientific">Fertoeibacter niger</name>
    <dbReference type="NCBI Taxonomy" id="2656921"/>
    <lineage>
        <taxon>Bacteria</taxon>
        <taxon>Pseudomonadati</taxon>
        <taxon>Pseudomonadota</taxon>
        <taxon>Alphaproteobacteria</taxon>
        <taxon>Rhodobacterales</taxon>
        <taxon>Paracoccaceae</taxon>
        <taxon>Fertoeibacter</taxon>
    </lineage>
</organism>
<feature type="transmembrane region" description="Helical" evidence="1">
    <location>
        <begin position="343"/>
        <end position="375"/>
    </location>
</feature>
<dbReference type="Pfam" id="PF06772">
    <property type="entry name" value="LtrA"/>
    <property type="match status" value="1"/>
</dbReference>
<feature type="transmembrane region" description="Helical" evidence="1">
    <location>
        <begin position="20"/>
        <end position="39"/>
    </location>
</feature>
<dbReference type="PANTHER" id="PTHR36840">
    <property type="entry name" value="BLL5714 PROTEIN"/>
    <property type="match status" value="1"/>
</dbReference>
<protein>
    <submittedName>
        <fullName evidence="2">Low temperature requirement protein A</fullName>
    </submittedName>
</protein>
<comment type="caution">
    <text evidence="2">The sequence shown here is derived from an EMBL/GenBank/DDBJ whole genome shotgun (WGS) entry which is preliminary data.</text>
</comment>
<proteinExistence type="predicted"/>
<dbReference type="PANTHER" id="PTHR36840:SF1">
    <property type="entry name" value="BLL5714 PROTEIN"/>
    <property type="match status" value="1"/>
</dbReference>
<dbReference type="RefSeq" id="WP_152823608.1">
    <property type="nucleotide sequence ID" value="NZ_WHUT02000001.1"/>
</dbReference>
<keyword evidence="1" id="KW-1133">Transmembrane helix</keyword>
<feature type="transmembrane region" description="Helical" evidence="1">
    <location>
        <begin position="211"/>
        <end position="232"/>
    </location>
</feature>
<sequence>MPVIPARLTSRDPHEHHRVATTLELFVDLASVIAIASAAAGLHHAISADHAFEGVVTFVLAFFGIWWAWMNYTWFASAYDDGSLHFRLATFVFISGALVMAGGIEAFFAAHDLTLAVLGYVIMRLAMIWLWLAAAAGDPGHRATASRYAGGIALVQLYWVALLFLLPPGFGPAFVALFVLGGVLELAVPFVSEKSGMTPWHRHHIIERYGLLNIIVLGEALLAIALAVRAAADAEAFDIRLVHLCLAALCVTFSMWWLYFTDDEHLTDRSHAHAFAWGYGHILIFGAGAAAGAGFAVLVDVLTDHAKVGLFAGDVAVAVPLALYLAGLWIVRDRLLLTGARRALLPVAGALLLVTPFLPVALEAMAAIMLLTAALRGRRAA</sequence>
<accession>A0A8X8GXD3</accession>
<feature type="transmembrane region" description="Helical" evidence="1">
    <location>
        <begin position="311"/>
        <end position="331"/>
    </location>
</feature>
<dbReference type="Proteomes" id="UP000484076">
    <property type="component" value="Unassembled WGS sequence"/>
</dbReference>
<keyword evidence="1" id="KW-0812">Transmembrane</keyword>
<reference evidence="2" key="1">
    <citation type="submission" date="2020-05" db="EMBL/GenBank/DDBJ databases">
        <title>Fertoebacter nigrum gen. nov., sp. nov., a new member of the family Rhodobacteraceae.</title>
        <authorList>
            <person name="Szuroczki S."/>
            <person name="Abbaszade G."/>
            <person name="Buni D."/>
            <person name="Schumann P."/>
            <person name="Toth E."/>
        </authorList>
    </citation>
    <scope>NUCLEOTIDE SEQUENCE</scope>
    <source>
        <strain evidence="2">RG-N-1a</strain>
    </source>
</reference>
<dbReference type="EMBL" id="WHUT02000001">
    <property type="protein sequence ID" value="NUB42910.1"/>
    <property type="molecule type" value="Genomic_DNA"/>
</dbReference>
<feature type="transmembrane region" description="Helical" evidence="1">
    <location>
        <begin position="51"/>
        <end position="69"/>
    </location>
</feature>
<evidence type="ECO:0000313" key="3">
    <source>
        <dbReference type="Proteomes" id="UP000484076"/>
    </source>
</evidence>
<feature type="transmembrane region" description="Helical" evidence="1">
    <location>
        <begin position="148"/>
        <end position="166"/>
    </location>
</feature>
<dbReference type="InterPro" id="IPR010640">
    <property type="entry name" value="Low_temperature_requirement_A"/>
</dbReference>
<keyword evidence="3" id="KW-1185">Reference proteome</keyword>
<name>A0A8X8GXD3_9RHOB</name>
<feature type="transmembrane region" description="Helical" evidence="1">
    <location>
        <begin position="89"/>
        <end position="108"/>
    </location>
</feature>
<feature type="transmembrane region" description="Helical" evidence="1">
    <location>
        <begin position="173"/>
        <end position="191"/>
    </location>
</feature>
<evidence type="ECO:0000313" key="2">
    <source>
        <dbReference type="EMBL" id="NUB42910.1"/>
    </source>
</evidence>